<evidence type="ECO:0000313" key="1">
    <source>
        <dbReference type="EMBL" id="OGY50983.1"/>
    </source>
</evidence>
<sequence length="445" mass="50763">MLRLTTICSICLLSLLPYPVLADYYFNPHLIISDEEMEDYDAMTLSEVQRFLMEKTSGLSLRTLPDYQGTTKLASEIIWQASQESRINPKVLLTTLQKEQSLIESIWPSQNQLDKAMGYRCPDSGSCHPNGLGFGKQVDGAAWQFRQYLDNPTQWTYQAGKTADLDESTVTPVNQATAGLYNYTPHYSGNERFWRLWVKYWGKNHPDGSLLKADGDSGVWLIQYGLRRPITSYGVLLSRFDPKKIITVNKTDLEKWEVGPPIRFHNYSLLRTPDGSVYLLVDDELRHITSMEVFRLIGFNWDEVSEVADADLAGYQFGSEITSSSAYPTGALLQDRVTTGVYYVDNGIRYPLYSPEIMKANFPTKVISRVAPEQLQQYWLGEPMKFRDGELIKADSDSKVYVIADGERRWIPNEEIFDKLGYRWDNVIVTAAHAVNIHELGENVE</sequence>
<proteinExistence type="predicted"/>
<gene>
    <name evidence="1" type="ORF">A3J59_00605</name>
</gene>
<dbReference type="EMBL" id="MHIL01000026">
    <property type="protein sequence ID" value="OGY50983.1"/>
    <property type="molecule type" value="Genomic_DNA"/>
</dbReference>
<organism evidence="1 2">
    <name type="scientific">Candidatus Buchananbacteria bacterium RIFCSPHIGHO2_02_FULL_56_16</name>
    <dbReference type="NCBI Taxonomy" id="1797542"/>
    <lineage>
        <taxon>Bacteria</taxon>
        <taxon>Candidatus Buchananiibacteriota</taxon>
    </lineage>
</organism>
<evidence type="ECO:0000313" key="2">
    <source>
        <dbReference type="Proteomes" id="UP000177310"/>
    </source>
</evidence>
<dbReference type="AlphaFoldDB" id="A0A1G1YF62"/>
<dbReference type="Proteomes" id="UP000177310">
    <property type="component" value="Unassembled WGS sequence"/>
</dbReference>
<name>A0A1G1YF62_9BACT</name>
<dbReference type="STRING" id="1797542.A3J59_00605"/>
<reference evidence="1 2" key="1">
    <citation type="journal article" date="2016" name="Nat. Commun.">
        <title>Thousands of microbial genomes shed light on interconnected biogeochemical processes in an aquifer system.</title>
        <authorList>
            <person name="Anantharaman K."/>
            <person name="Brown C.T."/>
            <person name="Hug L.A."/>
            <person name="Sharon I."/>
            <person name="Castelle C.J."/>
            <person name="Probst A.J."/>
            <person name="Thomas B.C."/>
            <person name="Singh A."/>
            <person name="Wilkins M.J."/>
            <person name="Karaoz U."/>
            <person name="Brodie E.L."/>
            <person name="Williams K.H."/>
            <person name="Hubbard S.S."/>
            <person name="Banfield J.F."/>
        </authorList>
    </citation>
    <scope>NUCLEOTIDE SEQUENCE [LARGE SCALE GENOMIC DNA]</scope>
</reference>
<comment type="caution">
    <text evidence="1">The sequence shown here is derived from an EMBL/GenBank/DDBJ whole genome shotgun (WGS) entry which is preliminary data.</text>
</comment>
<accession>A0A1G1YF62</accession>
<protein>
    <submittedName>
        <fullName evidence="1">Uncharacterized protein</fullName>
    </submittedName>
</protein>